<dbReference type="AlphaFoldDB" id="A0A0F9EV44"/>
<gene>
    <name evidence="2" type="ORF">LCGC14_2029460</name>
</gene>
<evidence type="ECO:0000313" key="2">
    <source>
        <dbReference type="EMBL" id="KKL77983.1"/>
    </source>
</evidence>
<name>A0A0F9EV44_9ZZZZ</name>
<feature type="transmembrane region" description="Helical" evidence="1">
    <location>
        <begin position="26"/>
        <end position="48"/>
    </location>
</feature>
<sequence length="54" mass="6178">MIFSVLWILLWLYTRNDMSISSGWRKVWKILAIVGTIQIIVSLMALAAHSEGML</sequence>
<comment type="caution">
    <text evidence="2">The sequence shown here is derived from an EMBL/GenBank/DDBJ whole genome shotgun (WGS) entry which is preliminary data.</text>
</comment>
<dbReference type="EMBL" id="LAZR01023594">
    <property type="protein sequence ID" value="KKL77983.1"/>
    <property type="molecule type" value="Genomic_DNA"/>
</dbReference>
<keyword evidence="1" id="KW-0812">Transmembrane</keyword>
<proteinExistence type="predicted"/>
<reference evidence="2" key="1">
    <citation type="journal article" date="2015" name="Nature">
        <title>Complex archaea that bridge the gap between prokaryotes and eukaryotes.</title>
        <authorList>
            <person name="Spang A."/>
            <person name="Saw J.H."/>
            <person name="Jorgensen S.L."/>
            <person name="Zaremba-Niedzwiedzka K."/>
            <person name="Martijn J."/>
            <person name="Lind A.E."/>
            <person name="van Eijk R."/>
            <person name="Schleper C."/>
            <person name="Guy L."/>
            <person name="Ettema T.J."/>
        </authorList>
    </citation>
    <scope>NUCLEOTIDE SEQUENCE</scope>
</reference>
<protein>
    <submittedName>
        <fullName evidence="2">Uncharacterized protein</fullName>
    </submittedName>
</protein>
<keyword evidence="1" id="KW-1133">Transmembrane helix</keyword>
<evidence type="ECO:0000256" key="1">
    <source>
        <dbReference type="SAM" id="Phobius"/>
    </source>
</evidence>
<keyword evidence="1" id="KW-0472">Membrane</keyword>
<accession>A0A0F9EV44</accession>
<organism evidence="2">
    <name type="scientific">marine sediment metagenome</name>
    <dbReference type="NCBI Taxonomy" id="412755"/>
    <lineage>
        <taxon>unclassified sequences</taxon>
        <taxon>metagenomes</taxon>
        <taxon>ecological metagenomes</taxon>
    </lineage>
</organism>